<dbReference type="RefSeq" id="WP_145430273.1">
    <property type="nucleotide sequence ID" value="NZ_CP036339.1"/>
</dbReference>
<dbReference type="AlphaFoldDB" id="A0A517TS00"/>
<dbReference type="EMBL" id="CP036339">
    <property type="protein sequence ID" value="QDT71139.1"/>
    <property type="molecule type" value="Genomic_DNA"/>
</dbReference>
<keyword evidence="3" id="KW-1185">Reference proteome</keyword>
<sequence length="919" mass="101432">MSDMHWKRRRPRWPYWVALGGLFLLTLAAPWSWHRTRTARLRAAADGKSHAPTEAPAAPQKPAKPPAPLYPTVPPLAAPTAPEPELSGPMVFADDYVAVDEPLVEQKETQQEVAAVEPFSLRAKNRSVLIKNAAPPAAPTIFNKQSLVKVRDAILAMVEQARQAQTAQPPATPAGERPIEPSVENSLTFTSPMRVVVESEHDRLAMIPPKEMRIAGGPEVFADANPPRPTEPLAPLAKPALQHRPTALIAQLEALAAGSPASPWAQHVLARIEQLTDVPAPADHNWQPTIVELRQLAQHGFNQALQVTSPADKSSWVRASRSLERRLPVWTLLVDRQFMSQQAASLSDALNQNGGLLQALGEVAALTAGSEEGATWREYLRIDDVAGLASVGGDDYDESRRAVARDVLVRIDDPWLTAAQRQFLAQPQISNLAVELRPWASGEASVDTLAAFMERYEATGALHDADAIAELRLRMKWSADPRLQALADELNRNYRNANMRVAFSGELMNRMIPPQEVRKAPVRSRIVGADVRGRSETDTQVHVRLIPDPTVWRIGLEAAGNVNSHTVSETWPAKLRNRSTMEYEARKLIMINRFGLHAWPAEAQADGRTSLVGIDSGFSSVPILGTIVENVAREQHQQSRGQAVAQVKHRVTKEARERMDAETEPKLASFEARFREHILEPMTRFAIVAEPVDMSTTEDRVQARLRLATEQHLGAHTPRPSAPSDSLASFQLHESAFNNALRGLDLDGKRMTVAELHQALSEKIRRHAEAPPADLPKAAKVEFAKNDAVRIICHGDRIELILNIVELRHGRDNIRGVGVHAFFRPEVDGLELKLVRDGSLQFSGAHLRTGPRMVLHSVFGKMLPKDQVLPVLAAKLNEDPRFAGLMVTQLVIDDGWVAVSIGPALPNRTAWRTRTVDVR</sequence>
<feature type="region of interest" description="Disordered" evidence="1">
    <location>
        <begin position="44"/>
        <end position="85"/>
    </location>
</feature>
<gene>
    <name evidence="2" type="ORF">I41_02940</name>
</gene>
<protein>
    <submittedName>
        <fullName evidence="2">Uncharacterized protein</fullName>
    </submittedName>
</protein>
<dbReference type="Proteomes" id="UP000317909">
    <property type="component" value="Chromosome"/>
</dbReference>
<accession>A0A517TS00</accession>
<evidence type="ECO:0000313" key="3">
    <source>
        <dbReference type="Proteomes" id="UP000317909"/>
    </source>
</evidence>
<feature type="compositionally biased region" description="Low complexity" evidence="1">
    <location>
        <begin position="52"/>
        <end position="61"/>
    </location>
</feature>
<name>A0A517TS00_9BACT</name>
<proteinExistence type="predicted"/>
<reference evidence="2 3" key="1">
    <citation type="submission" date="2019-02" db="EMBL/GenBank/DDBJ databases">
        <title>Deep-cultivation of Planctomycetes and their phenomic and genomic characterization uncovers novel biology.</title>
        <authorList>
            <person name="Wiegand S."/>
            <person name="Jogler M."/>
            <person name="Boedeker C."/>
            <person name="Pinto D."/>
            <person name="Vollmers J."/>
            <person name="Rivas-Marin E."/>
            <person name="Kohn T."/>
            <person name="Peeters S.H."/>
            <person name="Heuer A."/>
            <person name="Rast P."/>
            <person name="Oberbeckmann S."/>
            <person name="Bunk B."/>
            <person name="Jeske O."/>
            <person name="Meyerdierks A."/>
            <person name="Storesund J.E."/>
            <person name="Kallscheuer N."/>
            <person name="Luecker S."/>
            <person name="Lage O.M."/>
            <person name="Pohl T."/>
            <person name="Merkel B.J."/>
            <person name="Hornburger P."/>
            <person name="Mueller R.-W."/>
            <person name="Bruemmer F."/>
            <person name="Labrenz M."/>
            <person name="Spormann A.M."/>
            <person name="Op den Camp H."/>
            <person name="Overmann J."/>
            <person name="Amann R."/>
            <person name="Jetten M.S.M."/>
            <person name="Mascher T."/>
            <person name="Medema M.H."/>
            <person name="Devos D.P."/>
            <person name="Kaster A.-K."/>
            <person name="Ovreas L."/>
            <person name="Rohde M."/>
            <person name="Galperin M.Y."/>
            <person name="Jogler C."/>
        </authorList>
    </citation>
    <scope>NUCLEOTIDE SEQUENCE [LARGE SCALE GENOMIC DNA]</scope>
    <source>
        <strain evidence="2 3">I41</strain>
    </source>
</reference>
<feature type="compositionally biased region" description="Pro residues" evidence="1">
    <location>
        <begin position="62"/>
        <end position="77"/>
    </location>
</feature>
<evidence type="ECO:0000313" key="2">
    <source>
        <dbReference type="EMBL" id="QDT71139.1"/>
    </source>
</evidence>
<evidence type="ECO:0000256" key="1">
    <source>
        <dbReference type="SAM" id="MobiDB-lite"/>
    </source>
</evidence>
<dbReference type="KEGG" id="llh:I41_02940"/>
<dbReference type="OrthoDB" id="245674at2"/>
<organism evidence="2 3">
    <name type="scientific">Lacipirellula limnantheis</name>
    <dbReference type="NCBI Taxonomy" id="2528024"/>
    <lineage>
        <taxon>Bacteria</taxon>
        <taxon>Pseudomonadati</taxon>
        <taxon>Planctomycetota</taxon>
        <taxon>Planctomycetia</taxon>
        <taxon>Pirellulales</taxon>
        <taxon>Lacipirellulaceae</taxon>
        <taxon>Lacipirellula</taxon>
    </lineage>
</organism>